<feature type="domain" description="CHAT" evidence="1">
    <location>
        <begin position="885"/>
        <end position="1172"/>
    </location>
</feature>
<organism evidence="2 3">
    <name type="scientific">Armillaria ostoyae</name>
    <name type="common">Armillaria root rot fungus</name>
    <dbReference type="NCBI Taxonomy" id="47428"/>
    <lineage>
        <taxon>Eukaryota</taxon>
        <taxon>Fungi</taxon>
        <taxon>Dikarya</taxon>
        <taxon>Basidiomycota</taxon>
        <taxon>Agaricomycotina</taxon>
        <taxon>Agaricomycetes</taxon>
        <taxon>Agaricomycetidae</taxon>
        <taxon>Agaricales</taxon>
        <taxon>Marasmiineae</taxon>
        <taxon>Physalacriaceae</taxon>
        <taxon>Armillaria</taxon>
    </lineage>
</organism>
<dbReference type="Proteomes" id="UP000219338">
    <property type="component" value="Unassembled WGS sequence"/>
</dbReference>
<sequence length="1173" mass="129665">MSDSKDADPGPATERTTHTINSTIRLTGFTINLRAHLHPNLRPDDAIFVKCTVNGTVMQESTMNKEAESTCWRSEEIIQMCTEIPSFTLSILNRRSGHDDKILAHVELETASLISEFATRNRRWSQVFGNLDNDDPVVELAFRVVIVPSSNPPSANGDSLPILPITNGQSGPRAPLNGLNPALLHDRGAQFMVLFEQYGHEQFLQHAISALVRSASLTSDRDPDKPPLLSDLCLAFLRRFELLSDCNDLERAIKSGQDAVALAVDDRPDQPSFFINLSNSYLRRFEFLGDQGNLDSAVSAAELAVLFSAEGNPRKRKSLYTLACCLNRRFQRLGNVDDIKLAIEAGRLASSLAAEGEQLKPMALDIVAFSFYQRFKRLGQSDDLEQSISEEKNAVASMPEGFPQRFRMLNSLNICLRERFELFDDPADLDEAILKGTHAVNAVPSRCPDKPGILSNVGVCFFKRFTLRGELKDLNEAISLMQNAVSDAPDGHVFRPTMLNNLGIYFRHRFSKTNDANDLDEAVSAGQRAVACLPDGHSEKSSRLNSLVASLRERFKARGGFDDLEESISCGKKAIALIPDGHPEKPEILLHLGVSVASRFDRRLPLNPQSLPDAVEAVSLFKSAALSSTGPPSARLDAAIQWAELCRDIDFPSALEAYQFVVELLPRVAWTGKSIDARHRELAHFGHIVKEAAAYALELGEANTALEWLEMGRAIVWGQLHNLRSPVDSLSDAHPKLAEELSQVAVALEKASSRGVNTEHFKELSLEDIAKEHRRLATRWDSLVETVRELPGFEDFLQPKRLVTLKNAAKLGPVVVLNTYLVRCDALILVPGLDDVVHIPLKDFSYKKAEILHKRLNKSLSDSGVRSRASRPAYGSSDKDVFVIVLKELWSCIVKPVLDNLAFSPSDDANPPRLWWCTTGPLAFLPVHAAGQYSTNEPGTKLSDYVVSSYTPTLTALLDKLQKTRTFKGLLAISQPNTPGLSNLPGTKGELQKIEERANELHVEYLRGEEATPDTVLNGMSSCNWVHMACHATQEKAKPLDSTFRLHYSLEHPDGHLPLSQVIAKSFPDADFAYLSACQTATGDESLSEESVHLAAGMLMAGYQSVLATLWSIRDADAPLIADAVYFRLFEDREPDSGKAAVALHHAVQSLRKRVEKEPDSFVRWVPFIHVGV</sequence>
<reference evidence="3" key="1">
    <citation type="journal article" date="2017" name="Nat. Ecol. Evol.">
        <title>Genome expansion and lineage-specific genetic innovations in the forest pathogenic fungi Armillaria.</title>
        <authorList>
            <person name="Sipos G."/>
            <person name="Prasanna A.N."/>
            <person name="Walter M.C."/>
            <person name="O'Connor E."/>
            <person name="Balint B."/>
            <person name="Krizsan K."/>
            <person name="Kiss B."/>
            <person name="Hess J."/>
            <person name="Varga T."/>
            <person name="Slot J."/>
            <person name="Riley R."/>
            <person name="Boka B."/>
            <person name="Rigling D."/>
            <person name="Barry K."/>
            <person name="Lee J."/>
            <person name="Mihaltcheva S."/>
            <person name="LaButti K."/>
            <person name="Lipzen A."/>
            <person name="Waldron R."/>
            <person name="Moloney N.M."/>
            <person name="Sperisen C."/>
            <person name="Kredics L."/>
            <person name="Vagvoelgyi C."/>
            <person name="Patrignani A."/>
            <person name="Fitzpatrick D."/>
            <person name="Nagy I."/>
            <person name="Doyle S."/>
            <person name="Anderson J.B."/>
            <person name="Grigoriev I.V."/>
            <person name="Gueldener U."/>
            <person name="Muensterkoetter M."/>
            <person name="Nagy L.G."/>
        </authorList>
    </citation>
    <scope>NUCLEOTIDE SEQUENCE [LARGE SCALE GENOMIC DNA]</scope>
    <source>
        <strain evidence="3">C18/9</strain>
    </source>
</reference>
<proteinExistence type="predicted"/>
<gene>
    <name evidence="2" type="ORF">ARMOST_19138</name>
</gene>
<evidence type="ECO:0000313" key="3">
    <source>
        <dbReference type="Proteomes" id="UP000219338"/>
    </source>
</evidence>
<keyword evidence="3" id="KW-1185">Reference proteome</keyword>
<dbReference type="OMA" id="DIEGMAC"/>
<evidence type="ECO:0000313" key="2">
    <source>
        <dbReference type="EMBL" id="SJL15634.1"/>
    </source>
</evidence>
<dbReference type="EMBL" id="FUEG01000030">
    <property type="protein sequence ID" value="SJL15634.1"/>
    <property type="molecule type" value="Genomic_DNA"/>
</dbReference>
<dbReference type="Pfam" id="PF12770">
    <property type="entry name" value="CHAT"/>
    <property type="match status" value="1"/>
</dbReference>
<dbReference type="InterPro" id="IPR011990">
    <property type="entry name" value="TPR-like_helical_dom_sf"/>
</dbReference>
<dbReference type="Gene3D" id="1.25.40.10">
    <property type="entry name" value="Tetratricopeptide repeat domain"/>
    <property type="match status" value="2"/>
</dbReference>
<name>A0A284S3R3_ARMOS</name>
<dbReference type="AlphaFoldDB" id="A0A284S3R3"/>
<dbReference type="InterPro" id="IPR024983">
    <property type="entry name" value="CHAT_dom"/>
</dbReference>
<evidence type="ECO:0000259" key="1">
    <source>
        <dbReference type="Pfam" id="PF12770"/>
    </source>
</evidence>
<protein>
    <recommendedName>
        <fullName evidence="1">CHAT domain-containing protein</fullName>
    </recommendedName>
</protein>
<dbReference type="STRING" id="47428.A0A284S3R3"/>
<accession>A0A284S3R3</accession>
<dbReference type="OrthoDB" id="9991317at2759"/>